<keyword evidence="4" id="KW-1185">Reference proteome</keyword>
<evidence type="ECO:0000256" key="1">
    <source>
        <dbReference type="SAM" id="MobiDB-lite"/>
    </source>
</evidence>
<protein>
    <submittedName>
        <fullName evidence="2">Uncharacterized protein</fullName>
    </submittedName>
</protein>
<dbReference type="AlphaFoldDB" id="A0A815X9S8"/>
<feature type="region of interest" description="Disordered" evidence="1">
    <location>
        <begin position="39"/>
        <end position="69"/>
    </location>
</feature>
<evidence type="ECO:0000313" key="3">
    <source>
        <dbReference type="EMBL" id="CAF4415974.1"/>
    </source>
</evidence>
<dbReference type="Proteomes" id="UP000681722">
    <property type="component" value="Unassembled WGS sequence"/>
</dbReference>
<proteinExistence type="predicted"/>
<evidence type="ECO:0000313" key="2">
    <source>
        <dbReference type="EMBL" id="CAF1554801.1"/>
    </source>
</evidence>
<name>A0A815X9S8_9BILA</name>
<feature type="compositionally biased region" description="Basic and acidic residues" evidence="1">
    <location>
        <begin position="59"/>
        <end position="69"/>
    </location>
</feature>
<feature type="compositionally biased region" description="Polar residues" evidence="1">
    <location>
        <begin position="39"/>
        <end position="58"/>
    </location>
</feature>
<comment type="caution">
    <text evidence="2">The sequence shown here is derived from an EMBL/GenBank/DDBJ whole genome shotgun (WGS) entry which is preliminary data.</text>
</comment>
<evidence type="ECO:0000313" key="4">
    <source>
        <dbReference type="Proteomes" id="UP000663829"/>
    </source>
</evidence>
<accession>A0A815X9S8</accession>
<dbReference type="EMBL" id="CAJNOQ010027589">
    <property type="protein sequence ID" value="CAF1554801.1"/>
    <property type="molecule type" value="Genomic_DNA"/>
</dbReference>
<dbReference type="Proteomes" id="UP000663829">
    <property type="component" value="Unassembled WGS sequence"/>
</dbReference>
<dbReference type="EMBL" id="CAJOBC010093291">
    <property type="protein sequence ID" value="CAF4415974.1"/>
    <property type="molecule type" value="Genomic_DNA"/>
</dbReference>
<organism evidence="2 4">
    <name type="scientific">Didymodactylos carnosus</name>
    <dbReference type="NCBI Taxonomy" id="1234261"/>
    <lineage>
        <taxon>Eukaryota</taxon>
        <taxon>Metazoa</taxon>
        <taxon>Spiralia</taxon>
        <taxon>Gnathifera</taxon>
        <taxon>Rotifera</taxon>
        <taxon>Eurotatoria</taxon>
        <taxon>Bdelloidea</taxon>
        <taxon>Philodinida</taxon>
        <taxon>Philodinidae</taxon>
        <taxon>Didymodactylos</taxon>
    </lineage>
</organism>
<reference evidence="2" key="1">
    <citation type="submission" date="2021-02" db="EMBL/GenBank/DDBJ databases">
        <authorList>
            <person name="Nowell W R."/>
        </authorList>
    </citation>
    <scope>NUCLEOTIDE SEQUENCE</scope>
</reference>
<gene>
    <name evidence="2" type="ORF">GPM918_LOCUS39420</name>
    <name evidence="3" type="ORF">SRO942_LOCUS40291</name>
</gene>
<feature type="non-terminal residue" evidence="2">
    <location>
        <position position="1"/>
    </location>
</feature>
<sequence length="69" mass="7345">MVSGSLGCCSTTILGEAQSEETQSADHTVTTQTISITAKPTEIRISNETQRTGPTTTIEAREETPTTMN</sequence>